<proteinExistence type="predicted"/>
<protein>
    <recommendedName>
        <fullName evidence="4">Transmembrane protein</fullName>
    </recommendedName>
</protein>
<sequence length="76" mass="8540">MEEPKMHPHFSSWPVTVVVLVLVFFLGYIFGVYRTKAVTPSSEGTPTVTATSEETEVLEVEVYRNPFDDASSNPFQ</sequence>
<accession>A0A2H0RF17</accession>
<keyword evidence="1" id="KW-1133">Transmembrane helix</keyword>
<reference evidence="2 3" key="1">
    <citation type="submission" date="2017-09" db="EMBL/GenBank/DDBJ databases">
        <title>Depth-based differentiation of microbial function through sediment-hosted aquifers and enrichment of novel symbionts in the deep terrestrial subsurface.</title>
        <authorList>
            <person name="Probst A.J."/>
            <person name="Ladd B."/>
            <person name="Jarett J.K."/>
            <person name="Geller-Mcgrath D.E."/>
            <person name="Sieber C.M."/>
            <person name="Emerson J.B."/>
            <person name="Anantharaman K."/>
            <person name="Thomas B.C."/>
            <person name="Malmstrom R."/>
            <person name="Stieglmeier M."/>
            <person name="Klingl A."/>
            <person name="Woyke T."/>
            <person name="Ryan C.M."/>
            <person name="Banfield J.F."/>
        </authorList>
    </citation>
    <scope>NUCLEOTIDE SEQUENCE [LARGE SCALE GENOMIC DNA]</scope>
    <source>
        <strain evidence="2">CG10_big_fil_rev_8_21_14_0_10_51_16</strain>
    </source>
</reference>
<keyword evidence="1" id="KW-0812">Transmembrane</keyword>
<evidence type="ECO:0008006" key="4">
    <source>
        <dbReference type="Google" id="ProtNLM"/>
    </source>
</evidence>
<evidence type="ECO:0000256" key="1">
    <source>
        <dbReference type="SAM" id="Phobius"/>
    </source>
</evidence>
<organism evidence="2 3">
    <name type="scientific">Candidatus Vogelbacteria bacterium CG10_big_fil_rev_8_21_14_0_10_51_16</name>
    <dbReference type="NCBI Taxonomy" id="1975045"/>
    <lineage>
        <taxon>Bacteria</taxon>
        <taxon>Candidatus Vogeliibacteriota</taxon>
    </lineage>
</organism>
<gene>
    <name evidence="2" type="ORF">COV10_01880</name>
</gene>
<feature type="transmembrane region" description="Helical" evidence="1">
    <location>
        <begin position="12"/>
        <end position="33"/>
    </location>
</feature>
<dbReference type="AlphaFoldDB" id="A0A2H0RF17"/>
<comment type="caution">
    <text evidence="2">The sequence shown here is derived from an EMBL/GenBank/DDBJ whole genome shotgun (WGS) entry which is preliminary data.</text>
</comment>
<keyword evidence="1" id="KW-0472">Membrane</keyword>
<dbReference type="Proteomes" id="UP000228767">
    <property type="component" value="Unassembled WGS sequence"/>
</dbReference>
<name>A0A2H0RF17_9BACT</name>
<evidence type="ECO:0000313" key="3">
    <source>
        <dbReference type="Proteomes" id="UP000228767"/>
    </source>
</evidence>
<evidence type="ECO:0000313" key="2">
    <source>
        <dbReference type="EMBL" id="PIR44986.1"/>
    </source>
</evidence>
<dbReference type="EMBL" id="PCYI01000013">
    <property type="protein sequence ID" value="PIR44986.1"/>
    <property type="molecule type" value="Genomic_DNA"/>
</dbReference>